<evidence type="ECO:0000256" key="5">
    <source>
        <dbReference type="ARBA" id="ARBA00023136"/>
    </source>
</evidence>
<evidence type="ECO:0000313" key="8">
    <source>
        <dbReference type="EMBL" id="KAA3676631.1"/>
    </source>
</evidence>
<evidence type="ECO:0000256" key="2">
    <source>
        <dbReference type="ARBA" id="ARBA00006536"/>
    </source>
</evidence>
<gene>
    <name evidence="8" type="ORF">DEA37_0006297</name>
</gene>
<keyword evidence="3 6" id="KW-0813">Transport</keyword>
<dbReference type="PIRSF" id="PIRSF009375">
    <property type="entry name" value="Retromer_Vps35"/>
    <property type="match status" value="1"/>
</dbReference>
<sequence>MYVKSTRVYSIDIVVTDKLRVLESFLIEEHKSGRRVVNIYESVQRVANIVPRLYLLITVGVFYIKCSEFSRREIMRDLVEMCWGVQHPIRGLFLRSYLLHALRTELLPIAEDPLPSVTDNADGKGPIYSSGSGPDLDKGSADCNSTLPPVNTQGTISDSIEFLLRNFTEMNKLWVRLQHQGHSRDRERREQERRELRLLVGTNLNRLSQLDTIDVARYQQQVLPFILEQLIECRDVIAQEYLMDVIIQVFPDEFHLATLPLQLNTCSRLQPGVRLRPIICGLIERLSQYAIRGGSNGRSLSIPVYLLDTPDPVSCNGVKQSDETGTSTDQPASPKLRMVNADLFTVFFDGLCSILKSRLTLSERAVEDTNTDNHSSMSIMNNGLPPEDIPAMYSSLVHLAMVLFPNTSSALVDACLNSVAKLLERLRITFISPVTPLSRELLNLLHLPLARPSSYVSSDNTGCMGVSALAHTQFGALGELRTVLSMPGFRRLVALLDPKTTKCRLACNLLAGALEFEQRQRPVHKSPSGETVPPKSCRLTSEADVDGLFDLISGLIDPDYTPIDDPDEFVEVQNLVAGAIHLLGPERRIDDPGLCYRLLCKAQVFLSQSNPAVVRLNFPALIFEALTLYEEGVSETRGQINAIRLITSTLCQMRGFSEDNRNTLRTQCTRAAAHLLRKHDQSRAVAAAAHQFWPVRIMARENIKPAIMVSLSEKADKSPAVVDCSEQISDADLAKLRDGKAVITCLDRATRLADDCMDTTVKAQLLTDILNHTVCLRLAGCTEIDDERVNQLIQTVRQLISEMPLSAVPEELNRHLTNTLNFIHACRSKHDNITDNDNSVATLFATVNLSPKDS</sequence>
<keyword evidence="5" id="KW-0472">Membrane</keyword>
<evidence type="ECO:0000256" key="4">
    <source>
        <dbReference type="ARBA" id="ARBA00022927"/>
    </source>
</evidence>
<evidence type="ECO:0000256" key="3">
    <source>
        <dbReference type="ARBA" id="ARBA00022448"/>
    </source>
</evidence>
<keyword evidence="4 6" id="KW-0653">Protein transport</keyword>
<comment type="subcellular location">
    <subcellularLocation>
        <location evidence="1">Membrane</location>
        <topology evidence="1">Peripheral membrane protein</topology>
    </subcellularLocation>
</comment>
<proteinExistence type="inferred from homology"/>
<keyword evidence="9" id="KW-1185">Reference proteome</keyword>
<comment type="caution">
    <text evidence="8">The sequence shown here is derived from an EMBL/GenBank/DDBJ whole genome shotgun (WGS) entry which is preliminary data.</text>
</comment>
<evidence type="ECO:0000256" key="7">
    <source>
        <dbReference type="SAM" id="MobiDB-lite"/>
    </source>
</evidence>
<evidence type="ECO:0000256" key="1">
    <source>
        <dbReference type="ARBA" id="ARBA00004170"/>
    </source>
</evidence>
<accession>A0A5J4NM71</accession>
<organism evidence="8 9">
    <name type="scientific">Paragonimus westermani</name>
    <dbReference type="NCBI Taxonomy" id="34504"/>
    <lineage>
        <taxon>Eukaryota</taxon>
        <taxon>Metazoa</taxon>
        <taxon>Spiralia</taxon>
        <taxon>Lophotrochozoa</taxon>
        <taxon>Platyhelminthes</taxon>
        <taxon>Trematoda</taxon>
        <taxon>Digenea</taxon>
        <taxon>Plagiorchiida</taxon>
        <taxon>Troglotremata</taxon>
        <taxon>Troglotrematidae</taxon>
        <taxon>Paragonimus</taxon>
    </lineage>
</organism>
<dbReference type="PANTHER" id="PTHR11099:SF0">
    <property type="entry name" value="VACUOLAR PROTEIN SORTING-ASSOCIATED PROTEIN 35"/>
    <property type="match status" value="1"/>
</dbReference>
<evidence type="ECO:0000256" key="6">
    <source>
        <dbReference type="PIRNR" id="PIRNR009375"/>
    </source>
</evidence>
<comment type="function">
    <text evidence="6">Plays a role in vesicular protein sorting.</text>
</comment>
<dbReference type="AlphaFoldDB" id="A0A5J4NM71"/>
<dbReference type="GO" id="GO:0005829">
    <property type="term" value="C:cytosol"/>
    <property type="evidence" value="ECO:0007669"/>
    <property type="project" value="GOC"/>
</dbReference>
<name>A0A5J4NM71_9TREM</name>
<dbReference type="Gene3D" id="1.25.40.660">
    <property type="entry name" value="Vacuolar protein sorting-associated protein 35, helical subcomplex Vps35-C"/>
    <property type="match status" value="1"/>
</dbReference>
<dbReference type="EMBL" id="QNGE01001887">
    <property type="protein sequence ID" value="KAA3676631.1"/>
    <property type="molecule type" value="Genomic_DNA"/>
</dbReference>
<dbReference type="InterPro" id="IPR005378">
    <property type="entry name" value="Vps35"/>
</dbReference>
<reference evidence="8 9" key="1">
    <citation type="journal article" date="2019" name="Gigascience">
        <title>Whole-genome sequence of the oriental lung fluke Paragonimus westermani.</title>
        <authorList>
            <person name="Oey H."/>
            <person name="Zakrzewski M."/>
            <person name="Narain K."/>
            <person name="Devi K.R."/>
            <person name="Agatsuma T."/>
            <person name="Nawaratna S."/>
            <person name="Gobert G.N."/>
            <person name="Jones M.K."/>
            <person name="Ragan M.A."/>
            <person name="McManus D.P."/>
            <person name="Krause L."/>
        </authorList>
    </citation>
    <scope>NUCLEOTIDE SEQUENCE [LARGE SCALE GENOMIC DNA]</scope>
    <source>
        <strain evidence="8 9">IND2009</strain>
    </source>
</reference>
<dbReference type="GO" id="GO:0042147">
    <property type="term" value="P:retrograde transport, endosome to Golgi"/>
    <property type="evidence" value="ECO:0007669"/>
    <property type="project" value="InterPro"/>
</dbReference>
<evidence type="ECO:0000313" key="9">
    <source>
        <dbReference type="Proteomes" id="UP000324629"/>
    </source>
</evidence>
<protein>
    <recommendedName>
        <fullName evidence="6">Vacuolar protein sorting-associated protein 35</fullName>
    </recommendedName>
</protein>
<feature type="region of interest" description="Disordered" evidence="7">
    <location>
        <begin position="118"/>
        <end position="141"/>
    </location>
</feature>
<dbReference type="GO" id="GO:0006886">
    <property type="term" value="P:intracellular protein transport"/>
    <property type="evidence" value="ECO:0007669"/>
    <property type="project" value="TreeGrafter"/>
</dbReference>
<dbReference type="PANTHER" id="PTHR11099">
    <property type="entry name" value="VACUOLAR SORTING PROTEIN 35"/>
    <property type="match status" value="1"/>
</dbReference>
<comment type="similarity">
    <text evidence="2 6">Belongs to the VPS35 family.</text>
</comment>
<dbReference type="InterPro" id="IPR042491">
    <property type="entry name" value="Vps35_C"/>
</dbReference>
<dbReference type="GO" id="GO:0005770">
    <property type="term" value="C:late endosome"/>
    <property type="evidence" value="ECO:0007669"/>
    <property type="project" value="TreeGrafter"/>
</dbReference>
<dbReference type="Pfam" id="PF03635">
    <property type="entry name" value="Vps35"/>
    <property type="match status" value="1"/>
</dbReference>
<dbReference type="GO" id="GO:0030906">
    <property type="term" value="C:retromer, cargo-selective complex"/>
    <property type="evidence" value="ECO:0007669"/>
    <property type="project" value="InterPro"/>
</dbReference>
<dbReference type="Proteomes" id="UP000324629">
    <property type="component" value="Unassembled WGS sequence"/>
</dbReference>